<organism evidence="3 4">
    <name type="scientific">Trichoderma lentiforme</name>
    <dbReference type="NCBI Taxonomy" id="1567552"/>
    <lineage>
        <taxon>Eukaryota</taxon>
        <taxon>Fungi</taxon>
        <taxon>Dikarya</taxon>
        <taxon>Ascomycota</taxon>
        <taxon>Pezizomycotina</taxon>
        <taxon>Sordariomycetes</taxon>
        <taxon>Hypocreomycetidae</taxon>
        <taxon>Hypocreales</taxon>
        <taxon>Hypocreaceae</taxon>
        <taxon>Trichoderma</taxon>
    </lineage>
</organism>
<dbReference type="Pfam" id="PF00106">
    <property type="entry name" value="adh_short"/>
    <property type="match status" value="1"/>
</dbReference>
<proteinExistence type="inferred from homology"/>
<dbReference type="Proteomes" id="UP000801864">
    <property type="component" value="Unassembled WGS sequence"/>
</dbReference>
<comment type="caution">
    <text evidence="3">The sequence shown here is derived from an EMBL/GenBank/DDBJ whole genome shotgun (WGS) entry which is preliminary data.</text>
</comment>
<evidence type="ECO:0000256" key="1">
    <source>
        <dbReference type="ARBA" id="ARBA00006484"/>
    </source>
</evidence>
<accession>A0A9P4XC86</accession>
<sequence>MAAIAKTVIATGASSGLGFEAIKQLLLQQTQPYKVILGARNTKSTIAAFDALAYGRSGHAVTVLPLELSDVRTVKSFSQQALEKIGGDKIDYLLLNAAITNGAEKPGPKGWRWCESVVVNHFSQHYLTHLLREKLVESKSRIVFVSSGAIRRITDPSVLDDMLKSASGADGMNVYCATKFVQLLNAHWWRRQLAGQCDVVAVSPGLIPNTGLSRGNGLQLSMDMPDAKPIETGAQSILAAFTRSDFPSDPDQIFLTSWGDWWGKDIIEQSLDKNLQDKWSWSKEEIEKEVDTMCKFRITVTLCACQDPACKRKTDAFGQLDSEVMQKHGGHILWISTYLREGPLCLDYFTNEDPNRLVVRHGMDRNNGNSKQDCKNRTFIIDPNIKRCFIMCDPCKDLCDLLPPSLGSPKSQEFRPVNESK</sequence>
<gene>
    <name evidence="3" type="ORF">CFAM422_007933</name>
</gene>
<comment type="similarity">
    <text evidence="1">Belongs to the short-chain dehydrogenases/reductases (SDR) family.</text>
</comment>
<dbReference type="AlphaFoldDB" id="A0A9P4XC86"/>
<evidence type="ECO:0008006" key="5">
    <source>
        <dbReference type="Google" id="ProtNLM"/>
    </source>
</evidence>
<dbReference type="GO" id="GO:0016491">
    <property type="term" value="F:oxidoreductase activity"/>
    <property type="evidence" value="ECO:0007669"/>
    <property type="project" value="UniProtKB-KW"/>
</dbReference>
<dbReference type="PANTHER" id="PTHR24320:SF148">
    <property type="entry name" value="NAD(P)-BINDING ROSSMANN-FOLD SUPERFAMILY PROTEIN"/>
    <property type="match status" value="1"/>
</dbReference>
<evidence type="ECO:0000313" key="4">
    <source>
        <dbReference type="Proteomes" id="UP000801864"/>
    </source>
</evidence>
<dbReference type="InterPro" id="IPR002347">
    <property type="entry name" value="SDR_fam"/>
</dbReference>
<dbReference type="EMBL" id="QLNT01000014">
    <property type="protein sequence ID" value="KAF3068246.1"/>
    <property type="molecule type" value="Genomic_DNA"/>
</dbReference>
<keyword evidence="2" id="KW-0560">Oxidoreductase</keyword>
<reference evidence="3 4" key="1">
    <citation type="submission" date="2018-06" db="EMBL/GenBank/DDBJ databases">
        <title>Genome analysis of cellulolytic fungus Trichoderma lentiforme CFAM-422.</title>
        <authorList>
            <person name="Steindorff A.S."/>
            <person name="Formighieri E.F."/>
            <person name="Midorikawa G.E.O."/>
            <person name="Tamietti M.S."/>
            <person name="Ramos E.Z."/>
            <person name="Silva A.S."/>
            <person name="Bon E.P.S."/>
            <person name="Mendes T.D."/>
            <person name="Damaso M.C.T."/>
            <person name="Favaro L.C.L."/>
        </authorList>
    </citation>
    <scope>NUCLEOTIDE SEQUENCE [LARGE SCALE GENOMIC DNA]</scope>
    <source>
        <strain evidence="3 4">CFAM-422</strain>
    </source>
</reference>
<dbReference type="Gene3D" id="3.40.50.720">
    <property type="entry name" value="NAD(P)-binding Rossmann-like Domain"/>
    <property type="match status" value="1"/>
</dbReference>
<evidence type="ECO:0000313" key="3">
    <source>
        <dbReference type="EMBL" id="KAF3068246.1"/>
    </source>
</evidence>
<dbReference type="InterPro" id="IPR036291">
    <property type="entry name" value="NAD(P)-bd_dom_sf"/>
</dbReference>
<protein>
    <recommendedName>
        <fullName evidence="5">Short-chain dehydrogenase</fullName>
    </recommendedName>
</protein>
<evidence type="ECO:0000256" key="2">
    <source>
        <dbReference type="ARBA" id="ARBA00023002"/>
    </source>
</evidence>
<dbReference type="PANTHER" id="PTHR24320">
    <property type="entry name" value="RETINOL DEHYDROGENASE"/>
    <property type="match status" value="1"/>
</dbReference>
<keyword evidence="4" id="KW-1185">Reference proteome</keyword>
<dbReference type="SUPFAM" id="SSF51735">
    <property type="entry name" value="NAD(P)-binding Rossmann-fold domains"/>
    <property type="match status" value="1"/>
</dbReference>
<name>A0A9P4XC86_9HYPO</name>